<reference evidence="11 12" key="1">
    <citation type="submission" date="2018-11" db="EMBL/GenBank/DDBJ databases">
        <title>Genomes From Bacteria Associated with the Canine Oral Cavity: a Test Case for Automated Genome-Based Taxonomic Assignment.</title>
        <authorList>
            <person name="Coil D.A."/>
            <person name="Jospin G."/>
            <person name="Darling A.E."/>
            <person name="Wallis C."/>
            <person name="Davis I.J."/>
            <person name="Harris S."/>
            <person name="Eisen J.A."/>
            <person name="Holcombe L.J."/>
            <person name="O'Flynn C."/>
        </authorList>
    </citation>
    <scope>NUCLEOTIDE SEQUENCE [LARGE SCALE GENOMIC DNA]</scope>
    <source>
        <strain evidence="11 12">COT-280</strain>
    </source>
</reference>
<dbReference type="SUPFAM" id="SSF69618">
    <property type="entry name" value="HemD-like"/>
    <property type="match status" value="1"/>
</dbReference>
<dbReference type="PANTHER" id="PTHR38042">
    <property type="entry name" value="UROPORPHYRINOGEN-III SYNTHASE, CHLOROPLASTIC"/>
    <property type="match status" value="1"/>
</dbReference>
<gene>
    <name evidence="11" type="ORF">EII21_00795</name>
</gene>
<evidence type="ECO:0000313" key="11">
    <source>
        <dbReference type="EMBL" id="RRD91598.1"/>
    </source>
</evidence>
<comment type="similarity">
    <text evidence="2 9">Belongs to the uroporphyrinogen-III synthase family.</text>
</comment>
<sequence length="239" mass="25578">MTQQVLLLRPQQRLADDLVTCAAAGWQGVPFSPMAIEAQPDALAQLPAQIAAADAVFWVSPTAVETAAWDFSDTLPHIAVGATTARVLQAAGAAQVYCPDAGQDSEAVMQLPIWDSLPATATVLIVRGCGGREALAQFLRGRGFNVVFAEIYRRIPQAVDWALFQTLPSPCVWVTSAQAAHMLFAQTPAPLMQKLKSLLYLTHHPRIAAALQTQGITRIQQAADLTQALCAAHKCADNV</sequence>
<dbReference type="OrthoDB" id="9787650at2"/>
<protein>
    <recommendedName>
        <fullName evidence="7 9">Uroporphyrinogen-III synthase</fullName>
        <ecNumber evidence="3 9">4.2.1.75</ecNumber>
    </recommendedName>
</protein>
<feature type="domain" description="Tetrapyrrole biosynthesis uroporphyrinogen III synthase" evidence="10">
    <location>
        <begin position="21"/>
        <end position="226"/>
    </location>
</feature>
<comment type="function">
    <text evidence="6 9">Catalyzes cyclization of the linear tetrapyrrole, hydroxymethylbilane, to the macrocyclic uroporphyrinogen III.</text>
</comment>
<dbReference type="RefSeq" id="WP_124793795.1">
    <property type="nucleotide sequence ID" value="NZ_RQYC01000001.1"/>
</dbReference>
<dbReference type="GO" id="GO:0006780">
    <property type="term" value="P:uroporphyrinogen III biosynthetic process"/>
    <property type="evidence" value="ECO:0007669"/>
    <property type="project" value="UniProtKB-UniRule"/>
</dbReference>
<dbReference type="Gene3D" id="3.40.50.10090">
    <property type="match status" value="2"/>
</dbReference>
<accession>A0A3P2A9F5</accession>
<evidence type="ECO:0000256" key="9">
    <source>
        <dbReference type="RuleBase" id="RU366031"/>
    </source>
</evidence>
<evidence type="ECO:0000256" key="4">
    <source>
        <dbReference type="ARBA" id="ARBA00023239"/>
    </source>
</evidence>
<evidence type="ECO:0000313" key="12">
    <source>
        <dbReference type="Proteomes" id="UP000269923"/>
    </source>
</evidence>
<evidence type="ECO:0000256" key="2">
    <source>
        <dbReference type="ARBA" id="ARBA00008133"/>
    </source>
</evidence>
<keyword evidence="4 9" id="KW-0456">Lyase</keyword>
<dbReference type="GO" id="GO:0004852">
    <property type="term" value="F:uroporphyrinogen-III synthase activity"/>
    <property type="evidence" value="ECO:0007669"/>
    <property type="project" value="UniProtKB-UniRule"/>
</dbReference>
<organism evidence="11 12">
    <name type="scientific">Conchiformibius steedae</name>
    <dbReference type="NCBI Taxonomy" id="153493"/>
    <lineage>
        <taxon>Bacteria</taxon>
        <taxon>Pseudomonadati</taxon>
        <taxon>Pseudomonadota</taxon>
        <taxon>Betaproteobacteria</taxon>
        <taxon>Neisseriales</taxon>
        <taxon>Neisseriaceae</taxon>
        <taxon>Conchiformibius</taxon>
    </lineage>
</organism>
<evidence type="ECO:0000256" key="5">
    <source>
        <dbReference type="ARBA" id="ARBA00023244"/>
    </source>
</evidence>
<evidence type="ECO:0000259" key="10">
    <source>
        <dbReference type="Pfam" id="PF02602"/>
    </source>
</evidence>
<evidence type="ECO:0000256" key="8">
    <source>
        <dbReference type="ARBA" id="ARBA00048617"/>
    </source>
</evidence>
<dbReference type="UniPathway" id="UPA00251">
    <property type="reaction ID" value="UER00320"/>
</dbReference>
<proteinExistence type="inferred from homology"/>
<dbReference type="InterPro" id="IPR036108">
    <property type="entry name" value="4pyrrol_syn_uPrphyn_synt_sf"/>
</dbReference>
<dbReference type="InterPro" id="IPR039793">
    <property type="entry name" value="UROS/Hem4"/>
</dbReference>
<comment type="catalytic activity">
    <reaction evidence="8 9">
        <text>hydroxymethylbilane = uroporphyrinogen III + H2O</text>
        <dbReference type="Rhea" id="RHEA:18965"/>
        <dbReference type="ChEBI" id="CHEBI:15377"/>
        <dbReference type="ChEBI" id="CHEBI:57308"/>
        <dbReference type="ChEBI" id="CHEBI:57845"/>
        <dbReference type="EC" id="4.2.1.75"/>
    </reaction>
</comment>
<keyword evidence="12" id="KW-1185">Reference proteome</keyword>
<dbReference type="STRING" id="1121352.GCA_000620925_00510"/>
<evidence type="ECO:0000256" key="3">
    <source>
        <dbReference type="ARBA" id="ARBA00013109"/>
    </source>
</evidence>
<dbReference type="AlphaFoldDB" id="A0A3P2A9F5"/>
<dbReference type="GO" id="GO:0006782">
    <property type="term" value="P:protoporphyrinogen IX biosynthetic process"/>
    <property type="evidence" value="ECO:0007669"/>
    <property type="project" value="UniProtKB-UniRule"/>
</dbReference>
<evidence type="ECO:0000256" key="6">
    <source>
        <dbReference type="ARBA" id="ARBA00037589"/>
    </source>
</evidence>
<dbReference type="EC" id="4.2.1.75" evidence="3 9"/>
<name>A0A3P2A9F5_9NEIS</name>
<comment type="caution">
    <text evidence="11">The sequence shown here is derived from an EMBL/GenBank/DDBJ whole genome shotgun (WGS) entry which is preliminary data.</text>
</comment>
<dbReference type="Pfam" id="PF02602">
    <property type="entry name" value="HEM4"/>
    <property type="match status" value="1"/>
</dbReference>
<evidence type="ECO:0000256" key="1">
    <source>
        <dbReference type="ARBA" id="ARBA00004772"/>
    </source>
</evidence>
<dbReference type="CDD" id="cd06578">
    <property type="entry name" value="HemD"/>
    <property type="match status" value="1"/>
</dbReference>
<evidence type="ECO:0000256" key="7">
    <source>
        <dbReference type="ARBA" id="ARBA00040167"/>
    </source>
</evidence>
<keyword evidence="5 9" id="KW-0627">Porphyrin biosynthesis</keyword>
<dbReference type="Proteomes" id="UP000269923">
    <property type="component" value="Unassembled WGS sequence"/>
</dbReference>
<dbReference type="EMBL" id="RQYC01000001">
    <property type="protein sequence ID" value="RRD91598.1"/>
    <property type="molecule type" value="Genomic_DNA"/>
</dbReference>
<dbReference type="InterPro" id="IPR003754">
    <property type="entry name" value="4pyrrol_synth_uPrphyn_synth"/>
</dbReference>
<dbReference type="PANTHER" id="PTHR38042:SF1">
    <property type="entry name" value="UROPORPHYRINOGEN-III SYNTHASE, CHLOROPLASTIC"/>
    <property type="match status" value="1"/>
</dbReference>
<comment type="pathway">
    <text evidence="1 9">Porphyrin-containing compound metabolism; protoporphyrin-IX biosynthesis; coproporphyrinogen-III from 5-aminolevulinate: step 3/4.</text>
</comment>